<dbReference type="GO" id="GO:0005524">
    <property type="term" value="F:ATP binding"/>
    <property type="evidence" value="ECO:0007669"/>
    <property type="project" value="InterPro"/>
</dbReference>
<dbReference type="InterPro" id="IPR039421">
    <property type="entry name" value="Type_1_exporter"/>
</dbReference>
<dbReference type="InterPro" id="IPR036640">
    <property type="entry name" value="ABC1_TM_sf"/>
</dbReference>
<protein>
    <recommendedName>
        <fullName evidence="6">ABC transmembrane type-1 domain-containing protein</fullName>
    </recommendedName>
</protein>
<sequence>MHSLSQNKISGLKKLPALLWLLISTRADIMGGLIVLTLVAGGIPAAELWILKHLLDELVTVTGLGSEGFFQVLPWVWGLAGLLLASTLIDMVRNVLQTDIQERLSIRLQHEVVEKVKSGELAWFEHPEFYDKLQRANEDMSGRLLTLQRLALDMMYSAIALSSIAAMLSTGHWSLMPIVIIGAVPGVWMVIVMNRKTHWVYRIRTPEYRQVMYLRQLLTNRDEAKEVRLFTLLHHLLSDWRTRNIDLAVERRRLEVKAGWLGGLSGILGGWAYSLCLAILGWIVAGGGLTIGTFGMLTRGVQLFYWRVEGIMQSLARVHEQSLYLGDLFEFLELEVPPETPGGADSESTRDDIDLTLVFED</sequence>
<dbReference type="PROSITE" id="PS50929">
    <property type="entry name" value="ABC_TM1F"/>
    <property type="match status" value="1"/>
</dbReference>
<evidence type="ECO:0000256" key="1">
    <source>
        <dbReference type="ARBA" id="ARBA00004141"/>
    </source>
</evidence>
<dbReference type="Gene3D" id="1.20.1560.10">
    <property type="entry name" value="ABC transporter type 1, transmembrane domain"/>
    <property type="match status" value="1"/>
</dbReference>
<comment type="subcellular location">
    <subcellularLocation>
        <location evidence="1">Membrane</location>
        <topology evidence="1">Multi-pass membrane protein</topology>
    </subcellularLocation>
</comment>
<organism evidence="7">
    <name type="scientific">marine metagenome</name>
    <dbReference type="NCBI Taxonomy" id="408172"/>
    <lineage>
        <taxon>unclassified sequences</taxon>
        <taxon>metagenomes</taxon>
        <taxon>ecological metagenomes</taxon>
    </lineage>
</organism>
<evidence type="ECO:0000256" key="4">
    <source>
        <dbReference type="ARBA" id="ARBA00023136"/>
    </source>
</evidence>
<feature type="non-terminal residue" evidence="7">
    <location>
        <position position="361"/>
    </location>
</feature>
<feature type="domain" description="ABC transmembrane type-1" evidence="6">
    <location>
        <begin position="32"/>
        <end position="320"/>
    </location>
</feature>
<name>A0A382IN30_9ZZZZ</name>
<accession>A0A382IN30</accession>
<dbReference type="AlphaFoldDB" id="A0A382IN30"/>
<evidence type="ECO:0000259" key="6">
    <source>
        <dbReference type="PROSITE" id="PS50929"/>
    </source>
</evidence>
<keyword evidence="2 5" id="KW-0812">Transmembrane</keyword>
<reference evidence="7" key="1">
    <citation type="submission" date="2018-05" db="EMBL/GenBank/DDBJ databases">
        <authorList>
            <person name="Lanie J.A."/>
            <person name="Ng W.-L."/>
            <person name="Kazmierczak K.M."/>
            <person name="Andrzejewski T.M."/>
            <person name="Davidsen T.M."/>
            <person name="Wayne K.J."/>
            <person name="Tettelin H."/>
            <person name="Glass J.I."/>
            <person name="Rusch D."/>
            <person name="Podicherti R."/>
            <person name="Tsui H.-C.T."/>
            <person name="Winkler M.E."/>
        </authorList>
    </citation>
    <scope>NUCLEOTIDE SEQUENCE</scope>
</reference>
<keyword evidence="3 5" id="KW-1133">Transmembrane helix</keyword>
<dbReference type="Pfam" id="PF00664">
    <property type="entry name" value="ABC_membrane"/>
    <property type="match status" value="1"/>
</dbReference>
<dbReference type="InterPro" id="IPR011527">
    <property type="entry name" value="ABC1_TM_dom"/>
</dbReference>
<evidence type="ECO:0000256" key="2">
    <source>
        <dbReference type="ARBA" id="ARBA00022692"/>
    </source>
</evidence>
<dbReference type="PANTHER" id="PTHR43394:SF1">
    <property type="entry name" value="ATP-BINDING CASSETTE SUB-FAMILY B MEMBER 10, MITOCHONDRIAL"/>
    <property type="match status" value="1"/>
</dbReference>
<dbReference type="PANTHER" id="PTHR43394">
    <property type="entry name" value="ATP-DEPENDENT PERMEASE MDL1, MITOCHONDRIAL"/>
    <property type="match status" value="1"/>
</dbReference>
<gene>
    <name evidence="7" type="ORF">METZ01_LOCUS252955</name>
</gene>
<keyword evidence="4 5" id="KW-0472">Membrane</keyword>
<proteinExistence type="predicted"/>
<evidence type="ECO:0000256" key="5">
    <source>
        <dbReference type="SAM" id="Phobius"/>
    </source>
</evidence>
<feature type="transmembrane region" description="Helical" evidence="5">
    <location>
        <begin position="75"/>
        <end position="96"/>
    </location>
</feature>
<feature type="transmembrane region" description="Helical" evidence="5">
    <location>
        <begin position="150"/>
        <end position="169"/>
    </location>
</feature>
<dbReference type="GO" id="GO:0016020">
    <property type="term" value="C:membrane"/>
    <property type="evidence" value="ECO:0007669"/>
    <property type="project" value="UniProtKB-SubCell"/>
</dbReference>
<feature type="transmembrane region" description="Helical" evidence="5">
    <location>
        <begin position="260"/>
        <end position="283"/>
    </location>
</feature>
<evidence type="ECO:0000313" key="7">
    <source>
        <dbReference type="EMBL" id="SVC00101.1"/>
    </source>
</evidence>
<dbReference type="GO" id="GO:0015421">
    <property type="term" value="F:ABC-type oligopeptide transporter activity"/>
    <property type="evidence" value="ECO:0007669"/>
    <property type="project" value="TreeGrafter"/>
</dbReference>
<evidence type="ECO:0000256" key="3">
    <source>
        <dbReference type="ARBA" id="ARBA00022989"/>
    </source>
</evidence>
<dbReference type="SUPFAM" id="SSF90123">
    <property type="entry name" value="ABC transporter transmembrane region"/>
    <property type="match status" value="1"/>
</dbReference>
<dbReference type="EMBL" id="UINC01067936">
    <property type="protein sequence ID" value="SVC00101.1"/>
    <property type="molecule type" value="Genomic_DNA"/>
</dbReference>
<feature type="transmembrane region" description="Helical" evidence="5">
    <location>
        <begin position="175"/>
        <end position="194"/>
    </location>
</feature>